<name>A0A1S3ACJ2_ERIEU</name>
<dbReference type="InterPro" id="IPR028120">
    <property type="entry name" value="APOC4"/>
</dbReference>
<evidence type="ECO:0000256" key="8">
    <source>
        <dbReference type="ARBA" id="ARBA00023055"/>
    </source>
</evidence>
<feature type="chain" id="PRO_5010338873" description="Apolipoprotein C-IV" evidence="10">
    <location>
        <begin position="28"/>
        <end position="133"/>
    </location>
</feature>
<evidence type="ECO:0000256" key="3">
    <source>
        <dbReference type="ARBA" id="ARBA00007402"/>
    </source>
</evidence>
<proteinExistence type="inferred from homology"/>
<evidence type="ECO:0000256" key="6">
    <source>
        <dbReference type="ARBA" id="ARBA00022525"/>
    </source>
</evidence>
<dbReference type="GO" id="GO:0010890">
    <property type="term" value="P:positive regulation of triglyceride storage"/>
    <property type="evidence" value="ECO:0007669"/>
    <property type="project" value="TreeGrafter"/>
</dbReference>
<organism evidence="11 12">
    <name type="scientific">Erinaceus europaeus</name>
    <name type="common">Western European hedgehog</name>
    <dbReference type="NCBI Taxonomy" id="9365"/>
    <lineage>
        <taxon>Eukaryota</taxon>
        <taxon>Metazoa</taxon>
        <taxon>Chordata</taxon>
        <taxon>Craniata</taxon>
        <taxon>Vertebrata</taxon>
        <taxon>Euteleostomi</taxon>
        <taxon>Mammalia</taxon>
        <taxon>Eutheria</taxon>
        <taxon>Laurasiatheria</taxon>
        <taxon>Eulipotyphla</taxon>
        <taxon>Erinaceidae</taxon>
        <taxon>Erinaceinae</taxon>
        <taxon>Erinaceus</taxon>
    </lineage>
</organism>
<dbReference type="GeneID" id="103122296"/>
<dbReference type="PANTHER" id="PTHR32288:SF0">
    <property type="entry name" value="APOLIPOPROTEIN C-IV"/>
    <property type="match status" value="1"/>
</dbReference>
<evidence type="ECO:0000256" key="4">
    <source>
        <dbReference type="ARBA" id="ARBA00013939"/>
    </source>
</evidence>
<evidence type="ECO:0000256" key="7">
    <source>
        <dbReference type="ARBA" id="ARBA00022729"/>
    </source>
</evidence>
<dbReference type="GO" id="GO:0034364">
    <property type="term" value="C:high-density lipoprotein particle"/>
    <property type="evidence" value="ECO:0007669"/>
    <property type="project" value="TreeGrafter"/>
</dbReference>
<dbReference type="GO" id="GO:0034361">
    <property type="term" value="C:very-low-density lipoprotein particle"/>
    <property type="evidence" value="ECO:0007669"/>
    <property type="project" value="TreeGrafter"/>
</dbReference>
<evidence type="ECO:0000256" key="9">
    <source>
        <dbReference type="ARBA" id="ARBA00031172"/>
    </source>
</evidence>
<accession>A0A1S3ACJ2</accession>
<keyword evidence="8" id="KW-0445">Lipid transport</keyword>
<dbReference type="RefSeq" id="XP_007532950.1">
    <property type="nucleotide sequence ID" value="XM_007532888.3"/>
</dbReference>
<dbReference type="AlphaFoldDB" id="A0A1S3ACJ2"/>
<dbReference type="PANTHER" id="PTHR32288">
    <property type="entry name" value="APOLIPOPROTEIN C-IV"/>
    <property type="match status" value="1"/>
</dbReference>
<feature type="signal peptide" evidence="10">
    <location>
        <begin position="1"/>
        <end position="27"/>
    </location>
</feature>
<dbReference type="Pfam" id="PF15119">
    <property type="entry name" value="APOC4"/>
    <property type="match status" value="1"/>
</dbReference>
<dbReference type="GO" id="GO:0006869">
    <property type="term" value="P:lipid transport"/>
    <property type="evidence" value="ECO:0007669"/>
    <property type="project" value="UniProtKB-KW"/>
</dbReference>
<evidence type="ECO:0000256" key="10">
    <source>
        <dbReference type="SAM" id="SignalP"/>
    </source>
</evidence>
<sequence>MWLPEYRPWALPSLCVCLLVLASTVECQEEPTGTQSPPPKLAWGPLSLVQGKVKEMVEPLVSRTREKWRWFWGPHAFQGFMQTYYEDHLKDLAPRAQAWLRSSKDGLLVKAQSLCPQLLCGEGARGDEALPSQ</sequence>
<evidence type="ECO:0000256" key="2">
    <source>
        <dbReference type="ARBA" id="ARBA00004613"/>
    </source>
</evidence>
<keyword evidence="11" id="KW-1185">Reference proteome</keyword>
<evidence type="ECO:0000313" key="12">
    <source>
        <dbReference type="RefSeq" id="XP_007532950.1"/>
    </source>
</evidence>
<dbReference type="CTD" id="346"/>
<protein>
    <recommendedName>
        <fullName evidence="4">Apolipoprotein C-IV</fullName>
    </recommendedName>
    <alternativeName>
        <fullName evidence="9">Apolipoprotein C4</fullName>
    </alternativeName>
</protein>
<comment type="similarity">
    <text evidence="3">Belongs to the apolipoprotein C4 family.</text>
</comment>
<reference evidence="11" key="1">
    <citation type="submission" date="2025-05" db="UniProtKB">
        <authorList>
            <consortium name="RefSeq"/>
        </authorList>
    </citation>
    <scope>NUCLEOTIDE SEQUENCE [LARGE SCALE GENOMIC DNA]</scope>
</reference>
<dbReference type="GO" id="GO:0070328">
    <property type="term" value="P:triglyceride homeostasis"/>
    <property type="evidence" value="ECO:0007669"/>
    <property type="project" value="TreeGrafter"/>
</dbReference>
<dbReference type="InParanoid" id="A0A1S3ACJ2"/>
<evidence type="ECO:0000256" key="5">
    <source>
        <dbReference type="ARBA" id="ARBA00022448"/>
    </source>
</evidence>
<dbReference type="Proteomes" id="UP001652624">
    <property type="component" value="Chromosome 2"/>
</dbReference>
<gene>
    <name evidence="12" type="primary">APOC4</name>
</gene>
<dbReference type="FunCoup" id="A0A1S3ACJ2">
    <property type="interactions" value="32"/>
</dbReference>
<reference evidence="12" key="2">
    <citation type="submission" date="2025-08" db="UniProtKB">
        <authorList>
            <consortium name="RefSeq"/>
        </authorList>
    </citation>
    <scope>IDENTIFICATION</scope>
</reference>
<dbReference type="OrthoDB" id="9449255at2759"/>
<comment type="function">
    <text evidence="1">May participate in lipoprotein metabolism.</text>
</comment>
<evidence type="ECO:0000256" key="1">
    <source>
        <dbReference type="ARBA" id="ARBA00003688"/>
    </source>
</evidence>
<keyword evidence="5" id="KW-0813">Transport</keyword>
<dbReference type="eggNOG" id="ENOG502TE52">
    <property type="taxonomic scope" value="Eukaryota"/>
</dbReference>
<evidence type="ECO:0000313" key="11">
    <source>
        <dbReference type="Proteomes" id="UP001652624"/>
    </source>
</evidence>
<keyword evidence="7 10" id="KW-0732">Signal</keyword>
<keyword evidence="6" id="KW-0964">Secreted</keyword>
<comment type="subcellular location">
    <subcellularLocation>
        <location evidence="2">Secreted</location>
    </subcellularLocation>
</comment>